<dbReference type="AlphaFoldDB" id="A0A8T1BM67"/>
<feature type="region of interest" description="Disordered" evidence="3">
    <location>
        <begin position="360"/>
        <end position="441"/>
    </location>
</feature>
<gene>
    <name evidence="5" type="ORF">PC115_g14367</name>
</gene>
<organism evidence="5 6">
    <name type="scientific">Phytophthora cactorum</name>
    <dbReference type="NCBI Taxonomy" id="29920"/>
    <lineage>
        <taxon>Eukaryota</taxon>
        <taxon>Sar</taxon>
        <taxon>Stramenopiles</taxon>
        <taxon>Oomycota</taxon>
        <taxon>Peronosporomycetes</taxon>
        <taxon>Peronosporales</taxon>
        <taxon>Peronosporaceae</taxon>
        <taxon>Phytophthora</taxon>
    </lineage>
</organism>
<dbReference type="InterPro" id="IPR057670">
    <property type="entry name" value="SH3_retrovirus"/>
</dbReference>
<evidence type="ECO:0000256" key="1">
    <source>
        <dbReference type="ARBA" id="ARBA00022723"/>
    </source>
</evidence>
<evidence type="ECO:0000256" key="2">
    <source>
        <dbReference type="ARBA" id="ARBA00022801"/>
    </source>
</evidence>
<dbReference type="InterPro" id="IPR036397">
    <property type="entry name" value="RNaseH_sf"/>
</dbReference>
<dbReference type="Pfam" id="PF07727">
    <property type="entry name" value="RVT_2"/>
    <property type="match status" value="1"/>
</dbReference>
<proteinExistence type="predicted"/>
<dbReference type="VEuPathDB" id="FungiDB:PC110_g18705"/>
<comment type="caution">
    <text evidence="5">The sequence shown here is derived from an EMBL/GenBank/DDBJ whole genome shotgun (WGS) entry which is preliminary data.</text>
</comment>
<dbReference type="VEuPathDB" id="FungiDB:PC110_g22249"/>
<sequence length="731" mass="82696">MERVVLPNGDEREIEIKNALYVANMSKNLLSVPQINKHGKFQVVFDGTEMHVSRKDSNQVVATADLVDGLYWLRTPLRSANATTSACIVDLHARMGHAPIDVLRKMVTNGMIKDAKKPFPSNRNKRRYDTFELLHFDICGPMEENSLGGSKYLLLIVDEASRCMKDFCLRAKSESEDCIKTYIMKVQKQFGKKVKFVRHDGAREFATNSLKDFYEDEGIEQQTTVPYAHQTNGTAERAIRTIVTIGRSMLHHAELDKCFWAEAAMTAIYVKNRLPSPKIEHKTPFEIVYKAKPSVKHMRVFGCRTYILTPKEKRLKWDPKARAGLFLGYEEVSKAYRLYDIEAGQVVISRDVNFDESTFGLSPPISDEDVDDLDFDSLDIDNDAKRKNRPSDEDEGARRLRAVRHRPGLEEASAPNSSSPHRADADEEEKSGDQDEESTPPVFWRASANAVKAAVDLSEPSTFQEAVNGPDQVHWRKAIRAELKSMRLRGVFRAAKLPNGQRAIGTKWVFKIKRKADGSIEKYKARLVAKGFKQKYGIDYTETFSPVVKYVTLRMVIALAKYYGWPLDQLDVVTAFLYGIMKELVFCAVPEGVDLDGDFDCLELVKAIYGLKQASRVWNETFDEFVCSIGFQVSAFDPCLYIKVVDGHCVLILVYVDDVLITGSSPELISRTKNDLKTRFEMTDSGKCVLVLGIELVDGPDGSVTMCQRRYVDDILKRFGMDECKVVLLVL</sequence>
<dbReference type="InterPro" id="IPR043502">
    <property type="entry name" value="DNA/RNA_pol_sf"/>
</dbReference>
<evidence type="ECO:0000259" key="4">
    <source>
        <dbReference type="PROSITE" id="PS50994"/>
    </source>
</evidence>
<keyword evidence="2" id="KW-0378">Hydrolase</keyword>
<feature type="compositionally biased region" description="Acidic residues" evidence="3">
    <location>
        <begin position="366"/>
        <end position="381"/>
    </location>
</feature>
<name>A0A8T1BM67_9STRA</name>
<dbReference type="Proteomes" id="UP000774804">
    <property type="component" value="Unassembled WGS sequence"/>
</dbReference>
<dbReference type="Pfam" id="PF25597">
    <property type="entry name" value="SH3_retrovirus"/>
    <property type="match status" value="1"/>
</dbReference>
<feature type="compositionally biased region" description="Acidic residues" evidence="3">
    <location>
        <begin position="425"/>
        <end position="438"/>
    </location>
</feature>
<reference evidence="5" key="1">
    <citation type="submission" date="2018-10" db="EMBL/GenBank/DDBJ databases">
        <title>Effector identification in a new, highly contiguous assembly of the strawberry crown rot pathogen Phytophthora cactorum.</title>
        <authorList>
            <person name="Armitage A.D."/>
            <person name="Nellist C.F."/>
            <person name="Bates H."/>
            <person name="Vickerstaff R.J."/>
            <person name="Harrison R.J."/>
        </authorList>
    </citation>
    <scope>NUCLEOTIDE SEQUENCE</scope>
    <source>
        <strain evidence="5">4032</strain>
    </source>
</reference>
<dbReference type="InterPro" id="IPR012337">
    <property type="entry name" value="RNaseH-like_sf"/>
</dbReference>
<dbReference type="PANTHER" id="PTHR42648:SF28">
    <property type="entry name" value="TRANSPOSON-ENCODED PROTEIN WITH RIBONUCLEASE H-LIKE AND RETROVIRUS ZINC FINGER-LIKE DOMAINS"/>
    <property type="match status" value="1"/>
</dbReference>
<evidence type="ECO:0000256" key="3">
    <source>
        <dbReference type="SAM" id="MobiDB-lite"/>
    </source>
</evidence>
<dbReference type="InterPro" id="IPR013103">
    <property type="entry name" value="RVT_2"/>
</dbReference>
<dbReference type="InterPro" id="IPR039537">
    <property type="entry name" value="Retrotran_Ty1/copia-like"/>
</dbReference>
<feature type="domain" description="Integrase catalytic" evidence="4">
    <location>
        <begin position="116"/>
        <end position="292"/>
    </location>
</feature>
<dbReference type="GO" id="GO:0003676">
    <property type="term" value="F:nucleic acid binding"/>
    <property type="evidence" value="ECO:0007669"/>
    <property type="project" value="InterPro"/>
</dbReference>
<dbReference type="GO" id="GO:0046872">
    <property type="term" value="F:metal ion binding"/>
    <property type="evidence" value="ECO:0007669"/>
    <property type="project" value="UniProtKB-KW"/>
</dbReference>
<dbReference type="PANTHER" id="PTHR42648">
    <property type="entry name" value="TRANSPOSASE, PUTATIVE-RELATED"/>
    <property type="match status" value="1"/>
</dbReference>
<dbReference type="SUPFAM" id="SSF53098">
    <property type="entry name" value="Ribonuclease H-like"/>
    <property type="match status" value="1"/>
</dbReference>
<accession>A0A8T1BM67</accession>
<dbReference type="PROSITE" id="PS50994">
    <property type="entry name" value="INTEGRASE"/>
    <property type="match status" value="1"/>
</dbReference>
<evidence type="ECO:0000313" key="5">
    <source>
        <dbReference type="EMBL" id="KAG2906117.1"/>
    </source>
</evidence>
<dbReference type="SUPFAM" id="SSF56672">
    <property type="entry name" value="DNA/RNA polymerases"/>
    <property type="match status" value="1"/>
</dbReference>
<feature type="compositionally biased region" description="Basic and acidic residues" evidence="3">
    <location>
        <begin position="382"/>
        <end position="391"/>
    </location>
</feature>
<dbReference type="GO" id="GO:0015074">
    <property type="term" value="P:DNA integration"/>
    <property type="evidence" value="ECO:0007669"/>
    <property type="project" value="InterPro"/>
</dbReference>
<dbReference type="InterPro" id="IPR001584">
    <property type="entry name" value="Integrase_cat-core"/>
</dbReference>
<keyword evidence="1" id="KW-0479">Metal-binding</keyword>
<protein>
    <submittedName>
        <fullName evidence="5">Retrovirus-related Pol polyprotein from transposon TNT 1-94</fullName>
    </submittedName>
</protein>
<evidence type="ECO:0000313" key="6">
    <source>
        <dbReference type="Proteomes" id="UP000774804"/>
    </source>
</evidence>
<dbReference type="Gene3D" id="3.30.420.10">
    <property type="entry name" value="Ribonuclease H-like superfamily/Ribonuclease H"/>
    <property type="match status" value="1"/>
</dbReference>
<dbReference type="EMBL" id="RCMI01000547">
    <property type="protein sequence ID" value="KAG2906117.1"/>
    <property type="molecule type" value="Genomic_DNA"/>
</dbReference>
<dbReference type="GO" id="GO:0016787">
    <property type="term" value="F:hydrolase activity"/>
    <property type="evidence" value="ECO:0007669"/>
    <property type="project" value="UniProtKB-KW"/>
</dbReference>